<sequence>MKINFWTVFNQTLILFLLLLAGFIIKRLKIVDDHLNKNLTNIIIYLTLPALIINSMNYDFSFERLSKLANVFIITLGIYLLMILVSYLLVPFLSKEQSEKDIYQFILIFSNAGFMGYPIVNVIYGSEGVFLAAIYNLVFNIMLWTLGVMIMSRSHSKEEGINFSQLINPGIISIAIGLFIFIFSIKLPTAISDTLEILGHSTTPLSMLVVGSILAQVKLTEIFYNWRLWIITIVRLVILPVIVLVMLKILPWDFDILVLGISVILTAMPAAANTAIFASEFDGDAALASEGVFLTTLISILTIPLIVYLI</sequence>
<keyword evidence="10" id="KW-1185">Reference proteome</keyword>
<feature type="transmembrane region" description="Helical" evidence="8">
    <location>
        <begin position="256"/>
        <end position="279"/>
    </location>
</feature>
<evidence type="ECO:0000256" key="5">
    <source>
        <dbReference type="ARBA" id="ARBA00022692"/>
    </source>
</evidence>
<proteinExistence type="inferred from homology"/>
<dbReference type="Gene3D" id="1.20.1530.20">
    <property type="match status" value="1"/>
</dbReference>
<feature type="transmembrane region" description="Helical" evidence="8">
    <location>
        <begin position="68"/>
        <end position="90"/>
    </location>
</feature>
<reference evidence="9 10" key="1">
    <citation type="submission" date="2019-03" db="EMBL/GenBank/DDBJ databases">
        <title>Subsurface microbial communities from deep shales in Ohio and West Virginia, USA.</title>
        <authorList>
            <person name="Wrighton K."/>
        </authorList>
    </citation>
    <scope>NUCLEOTIDE SEQUENCE [LARGE SCALE GENOMIC DNA]</scope>
    <source>
        <strain evidence="9 10">MSL 6dP</strain>
    </source>
</reference>
<evidence type="ECO:0000256" key="6">
    <source>
        <dbReference type="ARBA" id="ARBA00022989"/>
    </source>
</evidence>
<feature type="transmembrane region" description="Helical" evidence="8">
    <location>
        <begin position="6"/>
        <end position="26"/>
    </location>
</feature>
<evidence type="ECO:0000313" key="9">
    <source>
        <dbReference type="EMBL" id="TDX59300.1"/>
    </source>
</evidence>
<evidence type="ECO:0000313" key="10">
    <source>
        <dbReference type="Proteomes" id="UP000295832"/>
    </source>
</evidence>
<evidence type="ECO:0000256" key="1">
    <source>
        <dbReference type="ARBA" id="ARBA00004651"/>
    </source>
</evidence>
<dbReference type="GO" id="GO:0055085">
    <property type="term" value="P:transmembrane transport"/>
    <property type="evidence" value="ECO:0007669"/>
    <property type="project" value="InterPro"/>
</dbReference>
<dbReference type="PANTHER" id="PTHR36838:SF1">
    <property type="entry name" value="SLR1864 PROTEIN"/>
    <property type="match status" value="1"/>
</dbReference>
<evidence type="ECO:0000256" key="8">
    <source>
        <dbReference type="SAM" id="Phobius"/>
    </source>
</evidence>
<keyword evidence="7 8" id="KW-0472">Membrane</keyword>
<dbReference type="RefSeq" id="WP_134114342.1">
    <property type="nucleotide sequence ID" value="NZ_SOEG01000001.1"/>
</dbReference>
<keyword evidence="4" id="KW-1003">Cell membrane</keyword>
<dbReference type="GO" id="GO:0005886">
    <property type="term" value="C:plasma membrane"/>
    <property type="evidence" value="ECO:0007669"/>
    <property type="project" value="UniProtKB-SubCell"/>
</dbReference>
<comment type="caution">
    <text evidence="9">The sequence shown here is derived from an EMBL/GenBank/DDBJ whole genome shotgun (WGS) entry which is preliminary data.</text>
</comment>
<feature type="transmembrane region" description="Helical" evidence="8">
    <location>
        <begin position="38"/>
        <end position="56"/>
    </location>
</feature>
<feature type="transmembrane region" description="Helical" evidence="8">
    <location>
        <begin position="197"/>
        <end position="217"/>
    </location>
</feature>
<dbReference type="Proteomes" id="UP000295832">
    <property type="component" value="Unassembled WGS sequence"/>
</dbReference>
<dbReference type="PANTHER" id="PTHR36838">
    <property type="entry name" value="AUXIN EFFLUX CARRIER FAMILY PROTEIN"/>
    <property type="match status" value="1"/>
</dbReference>
<evidence type="ECO:0000256" key="7">
    <source>
        <dbReference type="ARBA" id="ARBA00023136"/>
    </source>
</evidence>
<keyword evidence="3" id="KW-0813">Transport</keyword>
<feature type="transmembrane region" description="Helical" evidence="8">
    <location>
        <begin position="163"/>
        <end position="185"/>
    </location>
</feature>
<organism evidence="9 10">
    <name type="scientific">Orenia marismortui</name>
    <dbReference type="NCBI Taxonomy" id="46469"/>
    <lineage>
        <taxon>Bacteria</taxon>
        <taxon>Bacillati</taxon>
        <taxon>Bacillota</taxon>
        <taxon>Clostridia</taxon>
        <taxon>Halanaerobiales</taxon>
        <taxon>Halobacteroidaceae</taxon>
        <taxon>Orenia</taxon>
    </lineage>
</organism>
<feature type="transmembrane region" description="Helical" evidence="8">
    <location>
        <begin position="130"/>
        <end position="151"/>
    </location>
</feature>
<dbReference type="STRING" id="926561.GCA_000379025_00859"/>
<dbReference type="InterPro" id="IPR038770">
    <property type="entry name" value="Na+/solute_symporter_sf"/>
</dbReference>
<comment type="subcellular location">
    <subcellularLocation>
        <location evidence="1">Cell membrane</location>
        <topology evidence="1">Multi-pass membrane protein</topology>
    </subcellularLocation>
</comment>
<accession>A0A4R8HGK1</accession>
<name>A0A4R8HGK1_9FIRM</name>
<feature type="transmembrane region" description="Helical" evidence="8">
    <location>
        <begin position="102"/>
        <end position="124"/>
    </location>
</feature>
<gene>
    <name evidence="9" type="ORF">C7959_101187</name>
</gene>
<dbReference type="AlphaFoldDB" id="A0A4R8HGK1"/>
<comment type="similarity">
    <text evidence="2">Belongs to the auxin efflux carrier (TC 2.A.69) family.</text>
</comment>
<evidence type="ECO:0000256" key="3">
    <source>
        <dbReference type="ARBA" id="ARBA00022448"/>
    </source>
</evidence>
<feature type="transmembrane region" description="Helical" evidence="8">
    <location>
        <begin position="229"/>
        <end position="250"/>
    </location>
</feature>
<dbReference type="Pfam" id="PF03547">
    <property type="entry name" value="Mem_trans"/>
    <property type="match status" value="1"/>
</dbReference>
<feature type="transmembrane region" description="Helical" evidence="8">
    <location>
        <begin position="291"/>
        <end position="309"/>
    </location>
</feature>
<keyword evidence="5 8" id="KW-0812">Transmembrane</keyword>
<dbReference type="InterPro" id="IPR004776">
    <property type="entry name" value="Mem_transp_PIN-like"/>
</dbReference>
<keyword evidence="6 8" id="KW-1133">Transmembrane helix</keyword>
<evidence type="ECO:0000256" key="4">
    <source>
        <dbReference type="ARBA" id="ARBA00022475"/>
    </source>
</evidence>
<protein>
    <recommendedName>
        <fullName evidence="11">Permease</fullName>
    </recommendedName>
</protein>
<dbReference type="EMBL" id="SOEG01000001">
    <property type="protein sequence ID" value="TDX59300.1"/>
    <property type="molecule type" value="Genomic_DNA"/>
</dbReference>
<evidence type="ECO:0000256" key="2">
    <source>
        <dbReference type="ARBA" id="ARBA00010145"/>
    </source>
</evidence>
<evidence type="ECO:0008006" key="11">
    <source>
        <dbReference type="Google" id="ProtNLM"/>
    </source>
</evidence>